<dbReference type="Gene3D" id="1.10.390.10">
    <property type="entry name" value="Neutral Protease Domain 2"/>
    <property type="match status" value="1"/>
</dbReference>
<evidence type="ECO:0000313" key="19">
    <source>
        <dbReference type="Proteomes" id="UP000322159"/>
    </source>
</evidence>
<dbReference type="GO" id="GO:0006508">
    <property type="term" value="P:proteolysis"/>
    <property type="evidence" value="ECO:0007669"/>
    <property type="project" value="UniProtKB-KW"/>
</dbReference>
<sequence>MTAKSVGAPTAGDAYLPNNGNGGYQVERYELDLDYRVPTNRLHGVATIRARSTQLLERFSLDIAKLRVNKVRIEGQRGTRFTQTARKLVVSPARPLSADEDFVLVVDYAGSPAPIRSRWGLVGWEELGDGVIVASQPSGSPSWFPVNDRVDDKARYSIRIRVDQAYTAVANGVLVEHRVASGIGHWHYEQNEPTASYLATIQLGRYQRRAVDWAGVPGVIAYPRAIERRVDDDLHAVGGMMSFFQDRFGPYPFASYGIVVTADELEIPLEAQGLAVFGANHLDGRGGSERLVAHELAHQWFGNSVGLASWKHIWLNEGFACYAEWLWSEHSGGMSADGWARHHRRLVALQPRDLLVGDPGPDAMFDDRVYKRGALTLHALRTAIGDEPFFRLIRTWTSRRRFATATTDDFRELATEISGANLDRLFRSWLFETSLPRLP</sequence>
<keyword evidence="19" id="KW-1185">Reference proteome</keyword>
<dbReference type="InterPro" id="IPR045357">
    <property type="entry name" value="Aminopeptidase_N-like_N"/>
</dbReference>
<feature type="domain" description="Aminopeptidase N-like N-terminal" evidence="17">
    <location>
        <begin position="27"/>
        <end position="198"/>
    </location>
</feature>
<evidence type="ECO:0000256" key="1">
    <source>
        <dbReference type="ARBA" id="ARBA00000098"/>
    </source>
</evidence>
<evidence type="ECO:0000256" key="12">
    <source>
        <dbReference type="ARBA" id="ARBA00029811"/>
    </source>
</evidence>
<evidence type="ECO:0000256" key="14">
    <source>
        <dbReference type="PIRSR" id="PIRSR634015-1"/>
    </source>
</evidence>
<comment type="catalytic activity">
    <reaction evidence="1">
        <text>Release of an N-terminal amino acid, Xaa-|-Yaa- from a peptide, amide or arylamide. Xaa is preferably Ala, but may be most amino acids including Pro (slow action). When a terminal hydrophobic residue is followed by a prolyl residue, the two may be released as an intact Xaa-Pro dipeptide.</text>
        <dbReference type="EC" id="3.4.11.2"/>
    </reaction>
</comment>
<organism evidence="18 19">
    <name type="scientific">Protaetiibacter larvae</name>
    <dbReference type="NCBI Taxonomy" id="2592654"/>
    <lineage>
        <taxon>Bacteria</taxon>
        <taxon>Bacillati</taxon>
        <taxon>Actinomycetota</taxon>
        <taxon>Actinomycetes</taxon>
        <taxon>Micrococcales</taxon>
        <taxon>Microbacteriaceae</taxon>
        <taxon>Protaetiibacter</taxon>
    </lineage>
</organism>
<evidence type="ECO:0000256" key="4">
    <source>
        <dbReference type="ARBA" id="ARBA00012564"/>
    </source>
</evidence>
<feature type="domain" description="Peptidase M1 membrane alanine aminopeptidase" evidence="16">
    <location>
        <begin position="235"/>
        <end position="429"/>
    </location>
</feature>
<evidence type="ECO:0000256" key="11">
    <source>
        <dbReference type="ARBA" id="ARBA00023049"/>
    </source>
</evidence>
<feature type="binding site" evidence="15">
    <location>
        <position position="317"/>
    </location>
    <ligand>
        <name>Zn(2+)</name>
        <dbReference type="ChEBI" id="CHEBI:29105"/>
        <note>catalytic</note>
    </ligand>
</feature>
<keyword evidence="10 15" id="KW-0862">Zinc</keyword>
<feature type="binding site" evidence="15">
    <location>
        <position position="298"/>
    </location>
    <ligand>
        <name>Zn(2+)</name>
        <dbReference type="ChEBI" id="CHEBI:29105"/>
        <note>catalytic</note>
    </ligand>
</feature>
<dbReference type="InterPro" id="IPR034015">
    <property type="entry name" value="M1_LTA4H"/>
</dbReference>
<evidence type="ECO:0000256" key="9">
    <source>
        <dbReference type="ARBA" id="ARBA00022801"/>
    </source>
</evidence>
<protein>
    <recommendedName>
        <fullName evidence="5">Aminopeptidase N</fullName>
        <ecNumber evidence="4">3.4.11.2</ecNumber>
    </recommendedName>
    <alternativeName>
        <fullName evidence="12">Alanine aminopeptidase</fullName>
    </alternativeName>
    <alternativeName>
        <fullName evidence="13">Lysyl aminopeptidase</fullName>
    </alternativeName>
</protein>
<evidence type="ECO:0000256" key="6">
    <source>
        <dbReference type="ARBA" id="ARBA00022490"/>
    </source>
</evidence>
<dbReference type="Pfam" id="PF01433">
    <property type="entry name" value="Peptidase_M1"/>
    <property type="match status" value="1"/>
</dbReference>
<dbReference type="AlphaFoldDB" id="A0A5C1YB23"/>
<dbReference type="PANTHER" id="PTHR45726:SF3">
    <property type="entry name" value="LEUKOTRIENE A-4 HYDROLASE"/>
    <property type="match status" value="1"/>
</dbReference>
<reference evidence="18 19" key="1">
    <citation type="submission" date="2019-09" db="EMBL/GenBank/DDBJ databases">
        <title>Genome sequencing of strain KACC 19322.</title>
        <authorList>
            <person name="Heo J."/>
            <person name="Kim S.-J."/>
            <person name="Kim J.-S."/>
            <person name="Hong S.-B."/>
            <person name="Kwon S.-W."/>
        </authorList>
    </citation>
    <scope>NUCLEOTIDE SEQUENCE [LARGE SCALE GENOMIC DNA]</scope>
    <source>
        <strain evidence="18 19">KACC 19322</strain>
    </source>
</reference>
<dbReference type="GO" id="GO:0016285">
    <property type="term" value="F:alanyl aminopeptidase activity"/>
    <property type="evidence" value="ECO:0007669"/>
    <property type="project" value="UniProtKB-EC"/>
</dbReference>
<keyword evidence="11" id="KW-0482">Metalloprotease</keyword>
<dbReference type="InterPro" id="IPR027268">
    <property type="entry name" value="Peptidase_M4/M1_CTD_sf"/>
</dbReference>
<evidence type="ECO:0000259" key="17">
    <source>
        <dbReference type="Pfam" id="PF17900"/>
    </source>
</evidence>
<dbReference type="Proteomes" id="UP000322159">
    <property type="component" value="Chromosome"/>
</dbReference>
<feature type="active site" description="Proton donor" evidence="14">
    <location>
        <position position="370"/>
    </location>
</feature>
<evidence type="ECO:0000313" key="18">
    <source>
        <dbReference type="EMBL" id="QEO10455.1"/>
    </source>
</evidence>
<dbReference type="SUPFAM" id="SSF55486">
    <property type="entry name" value="Metalloproteases ('zincins'), catalytic domain"/>
    <property type="match status" value="1"/>
</dbReference>
<dbReference type="KEGG" id="lyk:FLP23_10825"/>
<dbReference type="PRINTS" id="PR00756">
    <property type="entry name" value="ALADIPTASE"/>
</dbReference>
<comment type="cofactor">
    <cofactor evidence="15">
        <name>Zn(2+)</name>
        <dbReference type="ChEBI" id="CHEBI:29105"/>
    </cofactor>
    <text evidence="15">Binds 1 zinc ion per subunit.</text>
</comment>
<dbReference type="EC" id="3.4.11.2" evidence="4"/>
<evidence type="ECO:0000256" key="13">
    <source>
        <dbReference type="ARBA" id="ARBA00031533"/>
    </source>
</evidence>
<evidence type="ECO:0000256" key="2">
    <source>
        <dbReference type="ARBA" id="ARBA00004496"/>
    </source>
</evidence>
<dbReference type="PANTHER" id="PTHR45726">
    <property type="entry name" value="LEUKOTRIENE A-4 HYDROLASE"/>
    <property type="match status" value="1"/>
</dbReference>
<keyword evidence="8 15" id="KW-0479">Metal-binding</keyword>
<dbReference type="GO" id="GO:0008270">
    <property type="term" value="F:zinc ion binding"/>
    <property type="evidence" value="ECO:0007669"/>
    <property type="project" value="InterPro"/>
</dbReference>
<keyword evidence="6" id="KW-0963">Cytoplasm</keyword>
<dbReference type="GO" id="GO:0005737">
    <property type="term" value="C:cytoplasm"/>
    <property type="evidence" value="ECO:0007669"/>
    <property type="project" value="UniProtKB-SubCell"/>
</dbReference>
<evidence type="ECO:0000259" key="16">
    <source>
        <dbReference type="Pfam" id="PF01433"/>
    </source>
</evidence>
<evidence type="ECO:0000256" key="8">
    <source>
        <dbReference type="ARBA" id="ARBA00022723"/>
    </source>
</evidence>
<dbReference type="GO" id="GO:0008237">
    <property type="term" value="F:metallopeptidase activity"/>
    <property type="evidence" value="ECO:0007669"/>
    <property type="project" value="UniProtKB-KW"/>
</dbReference>
<comment type="subcellular location">
    <subcellularLocation>
        <location evidence="2">Cytoplasm</location>
    </subcellularLocation>
</comment>
<evidence type="ECO:0000256" key="15">
    <source>
        <dbReference type="PIRSR" id="PIRSR634015-3"/>
    </source>
</evidence>
<evidence type="ECO:0000256" key="10">
    <source>
        <dbReference type="ARBA" id="ARBA00022833"/>
    </source>
</evidence>
<dbReference type="InterPro" id="IPR001930">
    <property type="entry name" value="Peptidase_M1"/>
</dbReference>
<dbReference type="EMBL" id="CP043504">
    <property type="protein sequence ID" value="QEO10455.1"/>
    <property type="molecule type" value="Genomic_DNA"/>
</dbReference>
<dbReference type="SUPFAM" id="SSF63737">
    <property type="entry name" value="Leukotriene A4 hydrolase N-terminal domain"/>
    <property type="match status" value="1"/>
</dbReference>
<keyword evidence="9" id="KW-0378">Hydrolase</keyword>
<accession>A0A5C1YB23</accession>
<feature type="binding site" evidence="15">
    <location>
        <position position="294"/>
    </location>
    <ligand>
        <name>Zn(2+)</name>
        <dbReference type="ChEBI" id="CHEBI:29105"/>
        <note>catalytic</note>
    </ligand>
</feature>
<dbReference type="Pfam" id="PF17900">
    <property type="entry name" value="Peptidase_M1_N"/>
    <property type="match status" value="1"/>
</dbReference>
<evidence type="ECO:0000256" key="5">
    <source>
        <dbReference type="ARBA" id="ARBA00015611"/>
    </source>
</evidence>
<proteinExistence type="inferred from homology"/>
<dbReference type="InterPro" id="IPR014782">
    <property type="entry name" value="Peptidase_M1_dom"/>
</dbReference>
<dbReference type="InterPro" id="IPR042097">
    <property type="entry name" value="Aminopeptidase_N-like_N_sf"/>
</dbReference>
<gene>
    <name evidence="18" type="ORF">FLP23_10825</name>
</gene>
<evidence type="ECO:0000256" key="3">
    <source>
        <dbReference type="ARBA" id="ARBA00010136"/>
    </source>
</evidence>
<name>A0A5C1YB23_9MICO</name>
<dbReference type="Gene3D" id="2.60.40.1730">
    <property type="entry name" value="tricorn interacting facor f3 domain"/>
    <property type="match status" value="1"/>
</dbReference>
<dbReference type="OrthoDB" id="100605at2"/>
<evidence type="ECO:0000256" key="7">
    <source>
        <dbReference type="ARBA" id="ARBA00022670"/>
    </source>
</evidence>
<dbReference type="RefSeq" id="WP_149325872.1">
    <property type="nucleotide sequence ID" value="NZ_CP043504.1"/>
</dbReference>
<keyword evidence="7" id="KW-0645">Protease</keyword>
<dbReference type="CDD" id="cd09603">
    <property type="entry name" value="M1_APN_like"/>
    <property type="match status" value="1"/>
</dbReference>
<comment type="similarity">
    <text evidence="3">Belongs to the peptidase M1 family.</text>
</comment>
<feature type="active site" description="Proton acceptor" evidence="14">
    <location>
        <position position="295"/>
    </location>
</feature>